<dbReference type="InterPro" id="IPR035965">
    <property type="entry name" value="PAS-like_dom_sf"/>
</dbReference>
<dbReference type="SMART" id="SM00388">
    <property type="entry name" value="HisKA"/>
    <property type="match status" value="1"/>
</dbReference>
<dbReference type="InterPro" id="IPR004358">
    <property type="entry name" value="Sig_transdc_His_kin-like_C"/>
</dbReference>
<evidence type="ECO:0000256" key="9">
    <source>
        <dbReference type="ARBA" id="ARBA00059827"/>
    </source>
</evidence>
<dbReference type="SUPFAM" id="SSF47384">
    <property type="entry name" value="Homodimeric domain of signal transducing histidine kinase"/>
    <property type="match status" value="1"/>
</dbReference>
<evidence type="ECO:0000256" key="10">
    <source>
        <dbReference type="ARBA" id="ARBA00070616"/>
    </source>
</evidence>
<dbReference type="Gene3D" id="3.30.565.10">
    <property type="entry name" value="Histidine kinase-like ATPase, C-terminal domain"/>
    <property type="match status" value="1"/>
</dbReference>
<dbReference type="NCBIfam" id="TIGR00229">
    <property type="entry name" value="sensory_box"/>
    <property type="match status" value="1"/>
</dbReference>
<dbReference type="GO" id="GO:0042802">
    <property type="term" value="F:identical protein binding"/>
    <property type="evidence" value="ECO:0007669"/>
    <property type="project" value="UniProtKB-ARBA"/>
</dbReference>
<keyword evidence="7" id="KW-0067">ATP-binding</keyword>
<dbReference type="GO" id="GO:0005524">
    <property type="term" value="F:ATP binding"/>
    <property type="evidence" value="ECO:0007669"/>
    <property type="project" value="UniProtKB-KW"/>
</dbReference>
<dbReference type="PROSITE" id="PS51257">
    <property type="entry name" value="PROKAR_LIPOPROTEIN"/>
    <property type="match status" value="1"/>
</dbReference>
<dbReference type="Gene3D" id="1.10.287.130">
    <property type="match status" value="1"/>
</dbReference>
<comment type="catalytic activity">
    <reaction evidence="1">
        <text>ATP + protein L-histidine = ADP + protein N-phospho-L-histidine.</text>
        <dbReference type="EC" id="2.7.13.3"/>
    </reaction>
</comment>
<dbReference type="Pfam" id="PF00989">
    <property type="entry name" value="PAS"/>
    <property type="match status" value="1"/>
</dbReference>
<feature type="domain" description="PAS" evidence="13">
    <location>
        <begin position="127"/>
        <end position="197"/>
    </location>
</feature>
<evidence type="ECO:0000256" key="6">
    <source>
        <dbReference type="ARBA" id="ARBA00022777"/>
    </source>
</evidence>
<dbReference type="Gene3D" id="6.10.250.2580">
    <property type="match status" value="1"/>
</dbReference>
<dbReference type="PROSITE" id="PS50112">
    <property type="entry name" value="PAS"/>
    <property type="match status" value="1"/>
</dbReference>
<dbReference type="PANTHER" id="PTHR43065:SF10">
    <property type="entry name" value="PEROXIDE STRESS-ACTIVATED HISTIDINE KINASE MAK3"/>
    <property type="match status" value="1"/>
</dbReference>
<evidence type="ECO:0000313" key="16">
    <source>
        <dbReference type="Proteomes" id="UP000229081"/>
    </source>
</evidence>
<sequence length="497" mass="53973">MRPRASPPIIERIDAVTATFAGLTIGCAGLALRVGLDPLLENRATYIFLVPGVVAAALGGFWPAVIAALLTIAGGVAADRFTGDLLFGDWVAASVFLCISLVIGAGGAWLKRVRARAAASTQALAQREAHLISILQTVPDAMIVIDEAGCIRDYSHTAERQFGWTAEEVTGKNVSMLMPSPYREAHDGYLERYYRTGERRIIGVGRVVVGERKDGSTFPMELAVGEMRLSGRRFFTGFVRDLTERQKTDARLQELQTELVHVSRLTALGEMASALAHELNQPLSAIGNYLMGSKTLLEREPVPNARVVEAVQLASKEALRAGEIIRRLRDFVAKGDTERRLESLPKLIEEASALALVGAREHNIRVRFEMSPDVDLVLVDKVQAQQVIVNLIRNAVDALGDWDGTRELTVRVAPQDGDMALVEVADTGPGIRRDVAAQLFQPFVTTKRTGMGVGLSICRTIIEAHGGKIWVEAYPGGGAVFRFTIPSVGQEELDDGE</sequence>
<evidence type="ECO:0000259" key="13">
    <source>
        <dbReference type="PROSITE" id="PS50112"/>
    </source>
</evidence>
<evidence type="ECO:0000256" key="5">
    <source>
        <dbReference type="ARBA" id="ARBA00022741"/>
    </source>
</evidence>
<dbReference type="SMART" id="SM00091">
    <property type="entry name" value="PAS"/>
    <property type="match status" value="1"/>
</dbReference>
<dbReference type="SUPFAM" id="SSF55785">
    <property type="entry name" value="PYP-like sensor domain (PAS domain)"/>
    <property type="match status" value="1"/>
</dbReference>
<organism evidence="15 16">
    <name type="scientific">Sphingomonas psychrotolerans</name>
    <dbReference type="NCBI Taxonomy" id="1327635"/>
    <lineage>
        <taxon>Bacteria</taxon>
        <taxon>Pseudomonadati</taxon>
        <taxon>Pseudomonadota</taxon>
        <taxon>Alphaproteobacteria</taxon>
        <taxon>Sphingomonadales</taxon>
        <taxon>Sphingomonadaceae</taxon>
        <taxon>Sphingomonas</taxon>
    </lineage>
</organism>
<feature type="domain" description="PAC" evidence="14">
    <location>
        <begin position="195"/>
        <end position="254"/>
    </location>
</feature>
<dbReference type="Pfam" id="PF02518">
    <property type="entry name" value="HATPase_c"/>
    <property type="match status" value="1"/>
</dbReference>
<evidence type="ECO:0000259" key="12">
    <source>
        <dbReference type="PROSITE" id="PS50109"/>
    </source>
</evidence>
<evidence type="ECO:0000256" key="3">
    <source>
        <dbReference type="ARBA" id="ARBA00022553"/>
    </source>
</evidence>
<evidence type="ECO:0000256" key="7">
    <source>
        <dbReference type="ARBA" id="ARBA00022840"/>
    </source>
</evidence>
<dbReference type="GO" id="GO:0000155">
    <property type="term" value="F:phosphorelay sensor kinase activity"/>
    <property type="evidence" value="ECO:0007669"/>
    <property type="project" value="InterPro"/>
</dbReference>
<dbReference type="CDD" id="cd00082">
    <property type="entry name" value="HisKA"/>
    <property type="match status" value="1"/>
</dbReference>
<keyword evidence="5" id="KW-0547">Nucleotide-binding</keyword>
<evidence type="ECO:0000313" key="15">
    <source>
        <dbReference type="EMBL" id="ATY33549.1"/>
    </source>
</evidence>
<dbReference type="PROSITE" id="PS50109">
    <property type="entry name" value="HIS_KIN"/>
    <property type="match status" value="1"/>
</dbReference>
<evidence type="ECO:0000256" key="8">
    <source>
        <dbReference type="ARBA" id="ARBA00023012"/>
    </source>
</evidence>
<dbReference type="Gene3D" id="3.30.450.20">
    <property type="entry name" value="PAS domain"/>
    <property type="match status" value="1"/>
</dbReference>
<keyword evidence="16" id="KW-1185">Reference proteome</keyword>
<keyword evidence="11" id="KW-0472">Membrane</keyword>
<dbReference type="PROSITE" id="PS50113">
    <property type="entry name" value="PAC"/>
    <property type="match status" value="1"/>
</dbReference>
<dbReference type="InterPro" id="IPR005467">
    <property type="entry name" value="His_kinase_dom"/>
</dbReference>
<protein>
    <recommendedName>
        <fullName evidence="10">Sensor protein FixL</fullName>
        <ecNumber evidence="2">2.7.13.3</ecNumber>
    </recommendedName>
</protein>
<feature type="transmembrane region" description="Helical" evidence="11">
    <location>
        <begin position="90"/>
        <end position="110"/>
    </location>
</feature>
<dbReference type="KEGG" id="sphc:CVN68_17580"/>
<dbReference type="FunFam" id="3.30.450.20:FF:000060">
    <property type="entry name" value="Sensor protein FixL"/>
    <property type="match status" value="1"/>
</dbReference>
<proteinExistence type="predicted"/>
<dbReference type="PRINTS" id="PR00344">
    <property type="entry name" value="BCTRLSENSOR"/>
</dbReference>
<keyword evidence="11" id="KW-0812">Transmembrane</keyword>
<feature type="transmembrane region" description="Helical" evidence="11">
    <location>
        <begin position="15"/>
        <end position="34"/>
    </location>
</feature>
<keyword evidence="11" id="KW-1133">Transmembrane helix</keyword>
<gene>
    <name evidence="15" type="ORF">CVN68_17580</name>
</gene>
<dbReference type="CDD" id="cd00130">
    <property type="entry name" value="PAS"/>
    <property type="match status" value="1"/>
</dbReference>
<dbReference type="InterPro" id="IPR000014">
    <property type="entry name" value="PAS"/>
</dbReference>
<dbReference type="Pfam" id="PF00512">
    <property type="entry name" value="HisKA"/>
    <property type="match status" value="1"/>
</dbReference>
<evidence type="ECO:0000259" key="14">
    <source>
        <dbReference type="PROSITE" id="PS50113"/>
    </source>
</evidence>
<keyword evidence="6 15" id="KW-0418">Kinase</keyword>
<comment type="function">
    <text evidence="9">Putative oxygen sensor; modulates the activity of FixJ, a transcriptional activator of nitrogen fixation fixK gene. FixL probably acts as a kinase that phosphorylates FixJ.</text>
</comment>
<name>A0A2K8MNJ5_9SPHN</name>
<dbReference type="InterPro" id="IPR036097">
    <property type="entry name" value="HisK_dim/P_sf"/>
</dbReference>
<dbReference type="Proteomes" id="UP000229081">
    <property type="component" value="Chromosome"/>
</dbReference>
<dbReference type="InterPro" id="IPR000700">
    <property type="entry name" value="PAS-assoc_C"/>
</dbReference>
<evidence type="ECO:0000256" key="2">
    <source>
        <dbReference type="ARBA" id="ARBA00012438"/>
    </source>
</evidence>
<dbReference type="EMBL" id="CP024923">
    <property type="protein sequence ID" value="ATY33549.1"/>
    <property type="molecule type" value="Genomic_DNA"/>
</dbReference>
<dbReference type="InterPro" id="IPR036890">
    <property type="entry name" value="HATPase_C_sf"/>
</dbReference>
<feature type="transmembrane region" description="Helical" evidence="11">
    <location>
        <begin position="46"/>
        <end position="70"/>
    </location>
</feature>
<dbReference type="AlphaFoldDB" id="A0A2K8MNJ5"/>
<keyword evidence="3" id="KW-0597">Phosphoprotein</keyword>
<dbReference type="SMART" id="SM00387">
    <property type="entry name" value="HATPase_c"/>
    <property type="match status" value="1"/>
</dbReference>
<accession>A0A2K8MNJ5</accession>
<dbReference type="FunFam" id="3.30.565.10:FF:000042">
    <property type="entry name" value="Two-component sensor histidine kinase KdpD"/>
    <property type="match status" value="1"/>
</dbReference>
<dbReference type="OrthoDB" id="9789238at2"/>
<keyword evidence="4" id="KW-0808">Transferase</keyword>
<dbReference type="InterPro" id="IPR003594">
    <property type="entry name" value="HATPase_dom"/>
</dbReference>
<reference evidence="15 16" key="1">
    <citation type="submission" date="2017-11" db="EMBL/GenBank/DDBJ databases">
        <title>Complete genome sequence of Sphingomonas sp. Strain Cra20, a psychrotolerant potential plant growth promoting rhizobacteria.</title>
        <authorList>
            <person name="Luo Y."/>
        </authorList>
    </citation>
    <scope>NUCLEOTIDE SEQUENCE [LARGE SCALE GENOMIC DNA]</scope>
    <source>
        <strain evidence="15 16">Cra20</strain>
    </source>
</reference>
<evidence type="ECO:0000256" key="11">
    <source>
        <dbReference type="SAM" id="Phobius"/>
    </source>
</evidence>
<evidence type="ECO:0000256" key="4">
    <source>
        <dbReference type="ARBA" id="ARBA00022679"/>
    </source>
</evidence>
<dbReference type="InterPro" id="IPR003661">
    <property type="entry name" value="HisK_dim/P_dom"/>
</dbReference>
<feature type="domain" description="Histidine kinase" evidence="12">
    <location>
        <begin position="274"/>
        <end position="489"/>
    </location>
</feature>
<evidence type="ECO:0000256" key="1">
    <source>
        <dbReference type="ARBA" id="ARBA00000085"/>
    </source>
</evidence>
<dbReference type="GO" id="GO:0006355">
    <property type="term" value="P:regulation of DNA-templated transcription"/>
    <property type="evidence" value="ECO:0007669"/>
    <property type="project" value="InterPro"/>
</dbReference>
<dbReference type="EC" id="2.7.13.3" evidence="2"/>
<dbReference type="SUPFAM" id="SSF55874">
    <property type="entry name" value="ATPase domain of HSP90 chaperone/DNA topoisomerase II/histidine kinase"/>
    <property type="match status" value="1"/>
</dbReference>
<dbReference type="PANTHER" id="PTHR43065">
    <property type="entry name" value="SENSOR HISTIDINE KINASE"/>
    <property type="match status" value="1"/>
</dbReference>
<dbReference type="InterPro" id="IPR013767">
    <property type="entry name" value="PAS_fold"/>
</dbReference>
<keyword evidence="8" id="KW-0902">Two-component regulatory system</keyword>